<evidence type="ECO:0000256" key="1">
    <source>
        <dbReference type="SAM" id="Phobius"/>
    </source>
</evidence>
<sequence length="269" mass="30572">MAKTLTSNKKRTAFTTTVFMKRMMAISGFVFLFFVAFHAYGNLHYFQGEVEYDHYAVFLRTLLSPILPYSGFLWILRVALLLCLAAHVGSAYHLWARNKRARGTSKYAVKVSKADSYASRYAMRTMRWGGTYLLLFIILHILQFTTLTFTPGKEYVHGRAYFNMYWAFQLWWVYLIYVLALVALCLHLWHGIWSALQTLGAIRKNTIPGVRIVAFLVAFAVFASFIAVPTAILFGMVDAPMPDATYYPQLCEAVGSAAEHVSHCAAMTH</sequence>
<organism evidence="2 3">
    <name type="scientific">Actinomyces bovis</name>
    <dbReference type="NCBI Taxonomy" id="1658"/>
    <lineage>
        <taxon>Bacteria</taxon>
        <taxon>Bacillati</taxon>
        <taxon>Actinomycetota</taxon>
        <taxon>Actinomycetes</taxon>
        <taxon>Actinomycetales</taxon>
        <taxon>Actinomycetaceae</taxon>
        <taxon>Actinomyces</taxon>
    </lineage>
</organism>
<feature type="transmembrane region" description="Helical" evidence="1">
    <location>
        <begin position="170"/>
        <end position="189"/>
    </location>
</feature>
<feature type="transmembrane region" description="Helical" evidence="1">
    <location>
        <begin position="72"/>
        <end position="95"/>
    </location>
</feature>
<dbReference type="SUPFAM" id="SSF81343">
    <property type="entry name" value="Fumarate reductase respiratory complex transmembrane subunits"/>
    <property type="match status" value="1"/>
</dbReference>
<dbReference type="Gene3D" id="1.20.1300.10">
    <property type="entry name" value="Fumarate reductase/succinate dehydrogenase, transmembrane subunit"/>
    <property type="match status" value="1"/>
</dbReference>
<keyword evidence="1" id="KW-0472">Membrane</keyword>
<evidence type="ECO:0000313" key="3">
    <source>
        <dbReference type="Proteomes" id="UP000250006"/>
    </source>
</evidence>
<dbReference type="InterPro" id="IPR011138">
    <property type="entry name" value="Cytochrome_b-558"/>
</dbReference>
<feature type="transmembrane region" description="Helical" evidence="1">
    <location>
        <begin position="130"/>
        <end position="150"/>
    </location>
</feature>
<accession>A0ABY1VL80</accession>
<keyword evidence="3" id="KW-1185">Reference proteome</keyword>
<dbReference type="Proteomes" id="UP000250006">
    <property type="component" value="Unassembled WGS sequence"/>
</dbReference>
<protein>
    <submittedName>
        <fullName evidence="2">Succinate dehydrogenase (Or fumarate reductase) cytochrome b subunit, b558 family</fullName>
    </submittedName>
</protein>
<gene>
    <name evidence="2" type="ORF">NCTC11535_00518</name>
</gene>
<dbReference type="NCBIfam" id="TIGR02046">
    <property type="entry name" value="sdhC_b558_fam"/>
    <property type="match status" value="1"/>
</dbReference>
<dbReference type="CDD" id="cd03498">
    <property type="entry name" value="SQR_TypeB_2_TM"/>
    <property type="match status" value="1"/>
</dbReference>
<proteinExistence type="predicted"/>
<feature type="transmembrane region" description="Helical" evidence="1">
    <location>
        <begin position="210"/>
        <end position="237"/>
    </location>
</feature>
<dbReference type="InterPro" id="IPR034804">
    <property type="entry name" value="SQR/QFR_C/D"/>
</dbReference>
<dbReference type="EMBL" id="UAPQ01000001">
    <property type="protein sequence ID" value="SPT52864.1"/>
    <property type="molecule type" value="Genomic_DNA"/>
</dbReference>
<name>A0ABY1VL80_9ACTO</name>
<comment type="caution">
    <text evidence="2">The sequence shown here is derived from an EMBL/GenBank/DDBJ whole genome shotgun (WGS) entry which is preliminary data.</text>
</comment>
<reference evidence="2 3" key="1">
    <citation type="submission" date="2018-06" db="EMBL/GenBank/DDBJ databases">
        <authorList>
            <consortium name="Pathogen Informatics"/>
            <person name="Doyle S."/>
        </authorList>
    </citation>
    <scope>NUCLEOTIDE SEQUENCE [LARGE SCALE GENOMIC DNA]</scope>
    <source>
        <strain evidence="2 3">NCTC11535</strain>
    </source>
</reference>
<evidence type="ECO:0000313" key="2">
    <source>
        <dbReference type="EMBL" id="SPT52864.1"/>
    </source>
</evidence>
<keyword evidence="1" id="KW-1133">Transmembrane helix</keyword>
<keyword evidence="1" id="KW-0812">Transmembrane</keyword>